<sequence length="169" mass="19576">MEISDQDFVEGLFAKRVSNPLEWFKHSRSLLAAARSTNERADILIDYWEKSDLENVATMLYGFSLENLFKAIWTFKKFGSPHGENWIPIAEFPKELKTHNLLELARLIDKEVADEYELSLTILQDTTTWAGRYPCSIKGNEGTNIRYSQVNKDAEKIFKKYSRPFTSIS</sequence>
<comment type="caution">
    <text evidence="1">The sequence shown here is derived from an EMBL/GenBank/DDBJ whole genome shotgun (WGS) entry which is preliminary data.</text>
</comment>
<protein>
    <recommendedName>
        <fullName evidence="2">HEPN domain-containing protein</fullName>
    </recommendedName>
</protein>
<accession>A0A7C1ZQL7</accession>
<evidence type="ECO:0008006" key="2">
    <source>
        <dbReference type="Google" id="ProtNLM"/>
    </source>
</evidence>
<proteinExistence type="predicted"/>
<dbReference type="AlphaFoldDB" id="A0A7C1ZQL7"/>
<gene>
    <name evidence="1" type="ORF">ENI26_08630</name>
</gene>
<dbReference type="Proteomes" id="UP000886384">
    <property type="component" value="Unassembled WGS sequence"/>
</dbReference>
<dbReference type="EMBL" id="DRHY01000185">
    <property type="protein sequence ID" value="HEC74423.1"/>
    <property type="molecule type" value="Genomic_DNA"/>
</dbReference>
<organism evidence="1">
    <name type="scientific">Methylophaga aminisulfidivorans</name>
    <dbReference type="NCBI Taxonomy" id="230105"/>
    <lineage>
        <taxon>Bacteria</taxon>
        <taxon>Pseudomonadati</taxon>
        <taxon>Pseudomonadota</taxon>
        <taxon>Gammaproteobacteria</taxon>
        <taxon>Thiotrichales</taxon>
        <taxon>Piscirickettsiaceae</taxon>
        <taxon>Methylophaga</taxon>
    </lineage>
</organism>
<name>A0A7C1ZQL7_9GAMM</name>
<reference evidence="1" key="1">
    <citation type="journal article" date="2020" name="mSystems">
        <title>Genome- and Community-Level Interaction Insights into Carbon Utilization and Element Cycling Functions of Hydrothermarchaeota in Hydrothermal Sediment.</title>
        <authorList>
            <person name="Zhou Z."/>
            <person name="Liu Y."/>
            <person name="Xu W."/>
            <person name="Pan J."/>
            <person name="Luo Z.H."/>
            <person name="Li M."/>
        </authorList>
    </citation>
    <scope>NUCLEOTIDE SEQUENCE [LARGE SCALE GENOMIC DNA]</scope>
    <source>
        <strain evidence="1">HyVt-380</strain>
    </source>
</reference>
<evidence type="ECO:0000313" key="1">
    <source>
        <dbReference type="EMBL" id="HEC74423.1"/>
    </source>
</evidence>